<keyword evidence="2" id="KW-1185">Reference proteome</keyword>
<evidence type="ECO:0000313" key="1">
    <source>
        <dbReference type="EMBL" id="RDY11993.1"/>
    </source>
</evidence>
<dbReference type="Proteomes" id="UP000257109">
    <property type="component" value="Unassembled WGS sequence"/>
</dbReference>
<gene>
    <name evidence="1" type="ORF">CR513_03285</name>
</gene>
<sequence length="98" mass="11636">MKVDQMLACFDYLDYEKVSMATYKFTCYALVWWNQFCREIKQGRRRHGPLQQVVSMYQGSKSIEDYHIDMEVALTRANMLESSEATMTHFIHELNVDI</sequence>
<comment type="caution">
    <text evidence="1">The sequence shown here is derived from an EMBL/GenBank/DDBJ whole genome shotgun (WGS) entry which is preliminary data.</text>
</comment>
<proteinExistence type="predicted"/>
<evidence type="ECO:0008006" key="3">
    <source>
        <dbReference type="Google" id="ProtNLM"/>
    </source>
</evidence>
<protein>
    <recommendedName>
        <fullName evidence="3">Retrotransposon gag domain-containing protein</fullName>
    </recommendedName>
</protein>
<dbReference type="EMBL" id="QJKJ01000544">
    <property type="protein sequence ID" value="RDY11993.1"/>
    <property type="molecule type" value="Genomic_DNA"/>
</dbReference>
<feature type="non-terminal residue" evidence="1">
    <location>
        <position position="1"/>
    </location>
</feature>
<name>A0A371IAC7_MUCPR</name>
<dbReference type="AlphaFoldDB" id="A0A371IAC7"/>
<accession>A0A371IAC7</accession>
<reference evidence="1" key="1">
    <citation type="submission" date="2018-05" db="EMBL/GenBank/DDBJ databases">
        <title>Draft genome of Mucuna pruriens seed.</title>
        <authorList>
            <person name="Nnadi N.E."/>
            <person name="Vos R."/>
            <person name="Hasami M.H."/>
            <person name="Devisetty U.K."/>
            <person name="Aguiy J.C."/>
        </authorList>
    </citation>
    <scope>NUCLEOTIDE SEQUENCE [LARGE SCALE GENOMIC DNA]</scope>
    <source>
        <strain evidence="1">JCA_2017</strain>
    </source>
</reference>
<dbReference type="OrthoDB" id="1934635at2759"/>
<organism evidence="1 2">
    <name type="scientific">Mucuna pruriens</name>
    <name type="common">Velvet bean</name>
    <name type="synonym">Dolichos pruriens</name>
    <dbReference type="NCBI Taxonomy" id="157652"/>
    <lineage>
        <taxon>Eukaryota</taxon>
        <taxon>Viridiplantae</taxon>
        <taxon>Streptophyta</taxon>
        <taxon>Embryophyta</taxon>
        <taxon>Tracheophyta</taxon>
        <taxon>Spermatophyta</taxon>
        <taxon>Magnoliopsida</taxon>
        <taxon>eudicotyledons</taxon>
        <taxon>Gunneridae</taxon>
        <taxon>Pentapetalae</taxon>
        <taxon>rosids</taxon>
        <taxon>fabids</taxon>
        <taxon>Fabales</taxon>
        <taxon>Fabaceae</taxon>
        <taxon>Papilionoideae</taxon>
        <taxon>50 kb inversion clade</taxon>
        <taxon>NPAAA clade</taxon>
        <taxon>indigoferoid/millettioid clade</taxon>
        <taxon>Phaseoleae</taxon>
        <taxon>Mucuna</taxon>
    </lineage>
</organism>
<evidence type="ECO:0000313" key="2">
    <source>
        <dbReference type="Proteomes" id="UP000257109"/>
    </source>
</evidence>